<keyword evidence="3" id="KW-0472">Membrane</keyword>
<evidence type="ECO:0000259" key="6">
    <source>
        <dbReference type="SMART" id="SM00194"/>
    </source>
</evidence>
<keyword evidence="1" id="KW-0904">Protein phosphatase</keyword>
<dbReference type="InterPro" id="IPR003595">
    <property type="entry name" value="Tyr_Pase_cat"/>
</dbReference>
<feature type="chain" id="PRO_5041654567" description="Protein-tyrosine-phosphatase" evidence="4">
    <location>
        <begin position="28"/>
        <end position="1518"/>
    </location>
</feature>
<dbReference type="CDD" id="cd00063">
    <property type="entry name" value="FN3"/>
    <property type="match status" value="2"/>
</dbReference>
<dbReference type="InterPro" id="IPR036116">
    <property type="entry name" value="FN3_sf"/>
</dbReference>
<dbReference type="SMART" id="SM00194">
    <property type="entry name" value="PTPc"/>
    <property type="match status" value="1"/>
</dbReference>
<dbReference type="CDD" id="cd00047">
    <property type="entry name" value="PTPc"/>
    <property type="match status" value="1"/>
</dbReference>
<dbReference type="PRINTS" id="PR00700">
    <property type="entry name" value="PRTYPHPHTASE"/>
</dbReference>
<dbReference type="InterPro" id="IPR050348">
    <property type="entry name" value="Protein-Tyr_Phosphatase"/>
</dbReference>
<feature type="transmembrane region" description="Helical" evidence="3">
    <location>
        <begin position="802"/>
        <end position="826"/>
    </location>
</feature>
<keyword evidence="4" id="KW-0732">Signal</keyword>
<evidence type="ECO:0008006" key="10">
    <source>
        <dbReference type="Google" id="ProtNLM"/>
    </source>
</evidence>
<keyword evidence="1" id="KW-0378">Hydrolase</keyword>
<dbReference type="Pfam" id="PF00041">
    <property type="entry name" value="fn3"/>
    <property type="match status" value="2"/>
</dbReference>
<dbReference type="SUPFAM" id="SSF52799">
    <property type="entry name" value="(Phosphotyrosine protein) phosphatases II"/>
    <property type="match status" value="2"/>
</dbReference>
<dbReference type="SMART" id="SM00060">
    <property type="entry name" value="FN3"/>
    <property type="match status" value="3"/>
</dbReference>
<protein>
    <recommendedName>
        <fullName evidence="10">Protein-tyrosine-phosphatase</fullName>
    </recommendedName>
</protein>
<feature type="domain" description="Tyrosine-protein phosphatase" evidence="6">
    <location>
        <begin position="899"/>
        <end position="1212"/>
    </location>
</feature>
<feature type="domain" description="Fibronectin type-III" evidence="5">
    <location>
        <begin position="438"/>
        <end position="520"/>
    </location>
</feature>
<feature type="signal peptide" evidence="4">
    <location>
        <begin position="1"/>
        <end position="27"/>
    </location>
</feature>
<sequence>MCLLGLMLISIFLLNLQLLCVYPVISSICVDQPLRFGENCSYVCHCLEDSCEATSNSVGCKFGSCSPGYFGFPACQNACPTGTFGLNCSQNCNCEPQNLCNHINGVCIGGNKCGKDFYGAACTKIRTKMIFPPRVYSDCESLHISWPAFNSSYYIGSSNIVKYTVLFRSGSTNLSVYQSVNATSAYENNYDIKFTHNDSLIPFAFSVRADFLVSVVTDEYIVEGVPSPESSPLEIKCPALPYVSVIPNNNSVNIRWNDPQNPSIQSVFIHATLIGIGDCFSLSPSDYLNYTKTVSVGAKDIQLQLDYWRRYIVTVYGLTSRGVSTSPSTTTIMTSFENPSGPPLNLRQLSQSNQSVNVTWDNPLCSQQGGPLEMYVINISTLSSVVMPTILANSKNTPPIQINNLIPQIVYTLQVAYKNPVGFGPSSQLFISLNRSVSNQPTSLSVQYCGMNSCRLTWLPPKEGYEWGRLIEYRVFYWEKVTPNLVSNITVQANVQDCLLSKLESGVVYYAKVQSVFTYGTASSEIITFNTLTQFNIQLVNRSYSEIMIQWNFNQTASMFTISIEMIETLLPFTPVFSKRIFNLLDGSSGIHLYKISNLPASSRYRIIVDAIGTNNTSVGSSFLNVWTSPAPFQNSRNFSFNPIVPVFNGSLLVNVKFPTFIGYEGGPLNGFYIVVEKSSNTNRKRRSVLNQTQLGLSNNANIVYYSNVSNPSEIIIIGSGQVFDVSNLSIGKIGFSNPLLEPNRTYTIYAIIQSEVDGSSEIVRSPPVVFLTGSNSSNINGSSIIPTSTSIKNNQTDSNNALAIVLGILLALVLLALIGFIIYYICRKKRQSGQYVFRNYSKDLNVSFEKKPCLLPDSYAWWSVPRELGEPRYLIIDPEYGPSSTLVGTWSLNELLKTFSREYSSIPLGVKFSQSIGNLKMNLSKNHSHTSLPYDHNRVKLKRLNDSSETDYINASFIDGYMRRRAYIAAQSPFDMLTIQDFWIMIFQCNIAQIVMLTNFIEDSTLKCCQYWPEMPTRSNTNQLDSKSISQYFGNIMVEIINRIDYPHFTVRYFIVTELSSNISQRVIHYQFYSWITPDYVHNISPCFKNIDNTVENDCKMNENSLKNSQDLFCHTSTYGTIFNRLNFIEFYYRVKTASCPEDGPLLVHCSTGLSRTGLYIAFDLLLQQVTHERVVNVAKFCSSLCKARSNIIHSMRQFTLLYDLLFEVILGGHCIVDLDVYSTYKMLCHKNTKINRSYLWEQWSVLHLYTPLFDTNKELQVALNSLNLYKNRYPKMIDLLPSERWRVRLHRTTTTTTTTTTNNNNNLQTSNYINALYLDGASLLDDIILTQTPLKNTIDEFWFMVEEEQVSCIIDMQPFSYGVEEAVRYWPLRPGENISYPMFDGSFNEDIQSDYSKTHGPWLDFAGGRIQICQLGSLTPVCINPVSPKRNSNHEIYKRRLLIRQREASHLKQYDYQQFTNEKSKPREVSVFHFTGGWNAKMDVSNFIIIIIIEIIIIFVPREGAQAAHHYYNDTL</sequence>
<dbReference type="Proteomes" id="UP000050792">
    <property type="component" value="Unassembled WGS sequence"/>
</dbReference>
<dbReference type="InterPro" id="IPR029021">
    <property type="entry name" value="Prot-tyrosine_phosphatase-like"/>
</dbReference>
<feature type="domain" description="Protein-tyrosine phosphatase catalytic" evidence="7">
    <location>
        <begin position="1067"/>
        <end position="1209"/>
    </location>
</feature>
<feature type="domain" description="Fibronectin type-III" evidence="5">
    <location>
        <begin position="232"/>
        <end position="324"/>
    </location>
</feature>
<dbReference type="InterPro" id="IPR013783">
    <property type="entry name" value="Ig-like_fold"/>
</dbReference>
<dbReference type="PANTHER" id="PTHR19134:SF449">
    <property type="entry name" value="TYROSINE-PROTEIN PHOSPHATASE 1"/>
    <property type="match status" value="1"/>
</dbReference>
<organism evidence="8 9">
    <name type="scientific">Schistosoma rodhaini</name>
    <dbReference type="NCBI Taxonomy" id="6188"/>
    <lineage>
        <taxon>Eukaryota</taxon>
        <taxon>Metazoa</taxon>
        <taxon>Spiralia</taxon>
        <taxon>Lophotrochozoa</taxon>
        <taxon>Platyhelminthes</taxon>
        <taxon>Trematoda</taxon>
        <taxon>Digenea</taxon>
        <taxon>Strigeidida</taxon>
        <taxon>Schistosomatoidea</taxon>
        <taxon>Schistosomatidae</taxon>
        <taxon>Schistosoma</taxon>
    </lineage>
</organism>
<dbReference type="SMART" id="SM00404">
    <property type="entry name" value="PTPc_motif"/>
    <property type="match status" value="1"/>
</dbReference>
<dbReference type="InterPro" id="IPR000242">
    <property type="entry name" value="PTP_cat"/>
</dbReference>
<feature type="transmembrane region" description="Helical" evidence="3">
    <location>
        <begin position="1486"/>
        <end position="1503"/>
    </location>
</feature>
<dbReference type="Pfam" id="PF00102">
    <property type="entry name" value="Y_phosphatase"/>
    <property type="match status" value="3"/>
</dbReference>
<dbReference type="Gene3D" id="2.60.40.10">
    <property type="entry name" value="Immunoglobulins"/>
    <property type="match status" value="2"/>
</dbReference>
<dbReference type="GO" id="GO:0004725">
    <property type="term" value="F:protein tyrosine phosphatase activity"/>
    <property type="evidence" value="ECO:0007669"/>
    <property type="project" value="UniProtKB-EC"/>
</dbReference>
<evidence type="ECO:0000256" key="3">
    <source>
        <dbReference type="SAM" id="Phobius"/>
    </source>
</evidence>
<dbReference type="InterPro" id="IPR016130">
    <property type="entry name" value="Tyr_Pase_AS"/>
</dbReference>
<feature type="domain" description="Fibronectin type-III" evidence="5">
    <location>
        <begin position="340"/>
        <end position="424"/>
    </location>
</feature>
<reference evidence="8" key="1">
    <citation type="submission" date="2022-06" db="EMBL/GenBank/DDBJ databases">
        <authorList>
            <person name="Berger JAMES D."/>
            <person name="Berger JAMES D."/>
        </authorList>
    </citation>
    <scope>NUCLEOTIDE SEQUENCE [LARGE SCALE GENOMIC DNA]</scope>
</reference>
<evidence type="ECO:0000256" key="2">
    <source>
        <dbReference type="ARBA" id="ARBA00051722"/>
    </source>
</evidence>
<keyword evidence="8" id="KW-1185">Reference proteome</keyword>
<comment type="catalytic activity">
    <reaction evidence="2">
        <text>O-phospho-L-tyrosyl-[protein] + H2O = L-tyrosyl-[protein] + phosphate</text>
        <dbReference type="Rhea" id="RHEA:10684"/>
        <dbReference type="Rhea" id="RHEA-COMP:10136"/>
        <dbReference type="Rhea" id="RHEA-COMP:20101"/>
        <dbReference type="ChEBI" id="CHEBI:15377"/>
        <dbReference type="ChEBI" id="CHEBI:43474"/>
        <dbReference type="ChEBI" id="CHEBI:46858"/>
        <dbReference type="ChEBI" id="CHEBI:61978"/>
        <dbReference type="EC" id="3.1.3.48"/>
    </reaction>
</comment>
<dbReference type="InterPro" id="IPR003961">
    <property type="entry name" value="FN3_dom"/>
</dbReference>
<evidence type="ECO:0000313" key="8">
    <source>
        <dbReference type="Proteomes" id="UP000050792"/>
    </source>
</evidence>
<name>A0AA85EXM8_9TREM</name>
<dbReference type="WBParaSite" id="SRDH1_28620.2">
    <property type="protein sequence ID" value="SRDH1_28620.2"/>
    <property type="gene ID" value="SRDH1_28620"/>
</dbReference>
<evidence type="ECO:0000259" key="7">
    <source>
        <dbReference type="SMART" id="SM00404"/>
    </source>
</evidence>
<accession>A0AA85EXM8</accession>
<dbReference type="Gene3D" id="2.170.300.10">
    <property type="entry name" value="Tie2 ligand-binding domain superfamily"/>
    <property type="match status" value="1"/>
</dbReference>
<dbReference type="PROSITE" id="PS00383">
    <property type="entry name" value="TYR_PHOSPHATASE_1"/>
    <property type="match status" value="1"/>
</dbReference>
<evidence type="ECO:0000313" key="9">
    <source>
        <dbReference type="WBParaSite" id="SRDH1_28620.2"/>
    </source>
</evidence>
<dbReference type="Gene3D" id="3.90.190.10">
    <property type="entry name" value="Protein tyrosine phosphatase superfamily"/>
    <property type="match status" value="2"/>
</dbReference>
<evidence type="ECO:0000256" key="4">
    <source>
        <dbReference type="SAM" id="SignalP"/>
    </source>
</evidence>
<evidence type="ECO:0000259" key="5">
    <source>
        <dbReference type="SMART" id="SM00060"/>
    </source>
</evidence>
<dbReference type="PANTHER" id="PTHR19134">
    <property type="entry name" value="RECEPTOR-TYPE TYROSINE-PROTEIN PHOSPHATASE"/>
    <property type="match status" value="1"/>
</dbReference>
<reference evidence="9" key="2">
    <citation type="submission" date="2023-11" db="UniProtKB">
        <authorList>
            <consortium name="WormBaseParasite"/>
        </authorList>
    </citation>
    <scope>IDENTIFICATION</scope>
</reference>
<evidence type="ECO:0000256" key="1">
    <source>
        <dbReference type="ARBA" id="ARBA00022912"/>
    </source>
</evidence>
<dbReference type="SUPFAM" id="SSF49265">
    <property type="entry name" value="Fibronectin type III"/>
    <property type="match status" value="1"/>
</dbReference>
<keyword evidence="3" id="KW-1133">Transmembrane helix</keyword>
<keyword evidence="3" id="KW-0812">Transmembrane</keyword>
<proteinExistence type="predicted"/>